<dbReference type="Gene3D" id="1.10.10.10">
    <property type="entry name" value="Winged helix-like DNA-binding domain superfamily/Winged helix DNA-binding domain"/>
    <property type="match status" value="1"/>
</dbReference>
<sequence length="390" mass="40850">MTIGNFSFDTPNTPPTAKEDDLSFLRLIRSRRVGPATFHRLLAEHQTVAAALDALPRIASDAGIEKYEICSEAVVEAELRAGRRSGAQLIRCDHPSYPVALREIDGAPPVLWLRGDARWLHAAPFAVIGARNASSLGLRMARGMAAGLGEAGHCIVAGLARGIDTAAHNAALATGTVAVMAGGIDKIYPSENTVLAAQIAEKGALISEQPPGTEPAARHFPARNRIISGLSRAVVVIEAAHRSGSLITARNALDQGREVMAVPGHPMDARAAGCNMLIRDGALLVRSAADVIAAAGHGRADHPAPPMRTDAHSSSRAPAPIPPTPQRPNDAGGPANLERRILAWLSPSPSDEDDLIRRLGVPASVANTAILSLELQGLLTRLAGGRLSRS</sequence>
<proteinExistence type="inferred from homology"/>
<dbReference type="NCBIfam" id="TIGR00732">
    <property type="entry name" value="dprA"/>
    <property type="match status" value="1"/>
</dbReference>
<dbReference type="Gene3D" id="3.40.50.450">
    <property type="match status" value="1"/>
</dbReference>
<dbReference type="EMBL" id="CP025408">
    <property type="protein sequence ID" value="AUH32524.1"/>
    <property type="molecule type" value="Genomic_DNA"/>
</dbReference>
<accession>A0A2K9ETH4</accession>
<evidence type="ECO:0000259" key="4">
    <source>
        <dbReference type="Pfam" id="PF17782"/>
    </source>
</evidence>
<dbReference type="Proteomes" id="UP000233742">
    <property type="component" value="Chromosome"/>
</dbReference>
<dbReference type="InterPro" id="IPR003488">
    <property type="entry name" value="DprA"/>
</dbReference>
<feature type="domain" description="Smf/DprA SLOG" evidence="3">
    <location>
        <begin position="89"/>
        <end position="294"/>
    </location>
</feature>
<gene>
    <name evidence="5" type="primary">dprA</name>
    <name evidence="5" type="ORF">CUV01_03195</name>
</gene>
<dbReference type="PANTHER" id="PTHR43022">
    <property type="entry name" value="PROTEIN SMF"/>
    <property type="match status" value="1"/>
</dbReference>
<dbReference type="KEGG" id="paro:CUV01_03195"/>
<name>A0A2K9ETH4_9RHOB</name>
<evidence type="ECO:0000313" key="5">
    <source>
        <dbReference type="EMBL" id="AUH32524.1"/>
    </source>
</evidence>
<feature type="region of interest" description="Disordered" evidence="2">
    <location>
        <begin position="296"/>
        <end position="334"/>
    </location>
</feature>
<protein>
    <submittedName>
        <fullName evidence="5">DNA-protecting protein DprA</fullName>
    </submittedName>
</protein>
<comment type="similarity">
    <text evidence="1">Belongs to the DprA/Smf family.</text>
</comment>
<dbReference type="Pfam" id="PF02481">
    <property type="entry name" value="DNA_processg_A"/>
    <property type="match status" value="1"/>
</dbReference>
<organism evidence="5 6">
    <name type="scientific">Paracoccus tegillarcae</name>
    <dbReference type="NCBI Taxonomy" id="1529068"/>
    <lineage>
        <taxon>Bacteria</taxon>
        <taxon>Pseudomonadati</taxon>
        <taxon>Pseudomonadota</taxon>
        <taxon>Alphaproteobacteria</taxon>
        <taxon>Rhodobacterales</taxon>
        <taxon>Paracoccaceae</taxon>
        <taxon>Paracoccus</taxon>
    </lineage>
</organism>
<dbReference type="InterPro" id="IPR057666">
    <property type="entry name" value="DrpA_SLOG"/>
</dbReference>
<keyword evidence="6" id="KW-1185">Reference proteome</keyword>
<dbReference type="PANTHER" id="PTHR43022:SF1">
    <property type="entry name" value="PROTEIN SMF"/>
    <property type="match status" value="1"/>
</dbReference>
<dbReference type="OrthoDB" id="9785707at2"/>
<dbReference type="AlphaFoldDB" id="A0A2K9ETH4"/>
<dbReference type="SUPFAM" id="SSF102405">
    <property type="entry name" value="MCP/YpsA-like"/>
    <property type="match status" value="1"/>
</dbReference>
<dbReference type="GO" id="GO:0009294">
    <property type="term" value="P:DNA-mediated transformation"/>
    <property type="evidence" value="ECO:0007669"/>
    <property type="project" value="InterPro"/>
</dbReference>
<dbReference type="InterPro" id="IPR041614">
    <property type="entry name" value="DprA_WH"/>
</dbReference>
<feature type="domain" description="DprA winged helix" evidence="4">
    <location>
        <begin position="327"/>
        <end position="385"/>
    </location>
</feature>
<dbReference type="RefSeq" id="WP_101459199.1">
    <property type="nucleotide sequence ID" value="NZ_CP025408.1"/>
</dbReference>
<evidence type="ECO:0000256" key="2">
    <source>
        <dbReference type="SAM" id="MobiDB-lite"/>
    </source>
</evidence>
<dbReference type="Pfam" id="PF21102">
    <property type="entry name" value="DprA_N"/>
    <property type="match status" value="1"/>
</dbReference>
<evidence type="ECO:0000313" key="6">
    <source>
        <dbReference type="Proteomes" id="UP000233742"/>
    </source>
</evidence>
<evidence type="ECO:0000256" key="1">
    <source>
        <dbReference type="ARBA" id="ARBA00006525"/>
    </source>
</evidence>
<dbReference type="InterPro" id="IPR036388">
    <property type="entry name" value="WH-like_DNA-bd_sf"/>
</dbReference>
<dbReference type="Pfam" id="PF17782">
    <property type="entry name" value="WHD_DprA"/>
    <property type="match status" value="1"/>
</dbReference>
<reference evidence="5 6" key="1">
    <citation type="submission" date="2017-12" db="EMBL/GenBank/DDBJ databases">
        <authorList>
            <person name="Hurst M.R.H."/>
        </authorList>
    </citation>
    <scope>NUCLEOTIDE SEQUENCE [LARGE SCALE GENOMIC DNA]</scope>
    <source>
        <strain evidence="5 6">BM15</strain>
    </source>
</reference>
<evidence type="ECO:0000259" key="3">
    <source>
        <dbReference type="Pfam" id="PF02481"/>
    </source>
</evidence>